<gene>
    <name evidence="1" type="ORF">D9619_012723</name>
</gene>
<evidence type="ECO:0000313" key="1">
    <source>
        <dbReference type="EMBL" id="KAF5309157.1"/>
    </source>
</evidence>
<accession>A0A8H5ARZ0</accession>
<name>A0A8H5ARZ0_9AGAR</name>
<dbReference type="AlphaFoldDB" id="A0A8H5ARZ0"/>
<dbReference type="Proteomes" id="UP000567179">
    <property type="component" value="Unassembled WGS sequence"/>
</dbReference>
<comment type="caution">
    <text evidence="1">The sequence shown here is derived from an EMBL/GenBank/DDBJ whole genome shotgun (WGS) entry which is preliminary data.</text>
</comment>
<proteinExistence type="predicted"/>
<evidence type="ECO:0000313" key="2">
    <source>
        <dbReference type="Proteomes" id="UP000567179"/>
    </source>
</evidence>
<dbReference type="EMBL" id="JAACJJ010000060">
    <property type="protein sequence ID" value="KAF5309157.1"/>
    <property type="molecule type" value="Genomic_DNA"/>
</dbReference>
<keyword evidence="2" id="KW-1185">Reference proteome</keyword>
<protein>
    <submittedName>
        <fullName evidence="1">Uncharacterized protein</fullName>
    </submittedName>
</protein>
<reference evidence="1 2" key="1">
    <citation type="journal article" date="2020" name="ISME J.">
        <title>Uncovering the hidden diversity of litter-decomposition mechanisms in mushroom-forming fungi.</title>
        <authorList>
            <person name="Floudas D."/>
            <person name="Bentzer J."/>
            <person name="Ahren D."/>
            <person name="Johansson T."/>
            <person name="Persson P."/>
            <person name="Tunlid A."/>
        </authorList>
    </citation>
    <scope>NUCLEOTIDE SEQUENCE [LARGE SCALE GENOMIC DNA]</scope>
    <source>
        <strain evidence="1 2">CBS 101986</strain>
    </source>
</reference>
<organism evidence="1 2">
    <name type="scientific">Psilocybe cf. subviscida</name>
    <dbReference type="NCBI Taxonomy" id="2480587"/>
    <lineage>
        <taxon>Eukaryota</taxon>
        <taxon>Fungi</taxon>
        <taxon>Dikarya</taxon>
        <taxon>Basidiomycota</taxon>
        <taxon>Agaricomycotina</taxon>
        <taxon>Agaricomycetes</taxon>
        <taxon>Agaricomycetidae</taxon>
        <taxon>Agaricales</taxon>
        <taxon>Agaricineae</taxon>
        <taxon>Strophariaceae</taxon>
        <taxon>Psilocybe</taxon>
    </lineage>
</organism>
<sequence length="199" mass="21935">MYISSTEDGSYRSISTVNITGAHALKILSGDNSALIGLRTCINDPSPAMNDVGLDMLGDVIHSPGLARILAHSCASASELTTAAILDNLPLWLPSLRGKKILTPVTFFSDDPFLPSLRAVIDRNFPEVEPFQDPLDSAVHPITFHDRHLAPQLTLKHVRIVPMLAESLADNCTHVLEEFVRTGYSFDHAKYMLMRTRSR</sequence>